<evidence type="ECO:0000256" key="6">
    <source>
        <dbReference type="ARBA" id="ARBA00023136"/>
    </source>
</evidence>
<feature type="transmembrane region" description="Helical" evidence="7">
    <location>
        <begin position="391"/>
        <end position="410"/>
    </location>
</feature>
<dbReference type="Pfam" id="PF00924">
    <property type="entry name" value="MS_channel_2nd"/>
    <property type="match status" value="1"/>
</dbReference>
<evidence type="ECO:0000313" key="11">
    <source>
        <dbReference type="Proteomes" id="UP000198336"/>
    </source>
</evidence>
<dbReference type="Gene3D" id="2.30.30.60">
    <property type="match status" value="1"/>
</dbReference>
<feature type="transmembrane region" description="Helical" evidence="7">
    <location>
        <begin position="12"/>
        <end position="37"/>
    </location>
</feature>
<dbReference type="AlphaFoldDB" id="A0A226I6H3"/>
<dbReference type="PANTHER" id="PTHR30347:SF1">
    <property type="entry name" value="MECHANOSENSITIVE CHANNEL MSCK"/>
    <property type="match status" value="1"/>
</dbReference>
<feature type="transmembrane region" description="Helical" evidence="7">
    <location>
        <begin position="642"/>
        <end position="664"/>
    </location>
</feature>
<dbReference type="GO" id="GO:0008381">
    <property type="term" value="F:mechanosensitive monoatomic ion channel activity"/>
    <property type="evidence" value="ECO:0007669"/>
    <property type="project" value="UniProtKB-ARBA"/>
</dbReference>
<keyword evidence="11" id="KW-1185">Reference proteome</keyword>
<keyword evidence="3" id="KW-1003">Cell membrane</keyword>
<dbReference type="EMBL" id="MUHA01000006">
    <property type="protein sequence ID" value="OXB01793.1"/>
    <property type="molecule type" value="Genomic_DNA"/>
</dbReference>
<feature type="transmembrane region" description="Helical" evidence="7">
    <location>
        <begin position="572"/>
        <end position="595"/>
    </location>
</feature>
<dbReference type="InterPro" id="IPR023408">
    <property type="entry name" value="MscS_beta-dom_sf"/>
</dbReference>
<dbReference type="Pfam" id="PF21082">
    <property type="entry name" value="MS_channel_3rd"/>
    <property type="match status" value="1"/>
</dbReference>
<dbReference type="SUPFAM" id="SSF82689">
    <property type="entry name" value="Mechanosensitive channel protein MscS (YggB), C-terminal domain"/>
    <property type="match status" value="1"/>
</dbReference>
<feature type="transmembrane region" description="Helical" evidence="7">
    <location>
        <begin position="616"/>
        <end position="636"/>
    </location>
</feature>
<evidence type="ECO:0000256" key="2">
    <source>
        <dbReference type="ARBA" id="ARBA00008017"/>
    </source>
</evidence>
<sequence length="837" mass="95702">MIFSTIIRNTIFYKNIIINFTVLKVLAIILLTASPVYTSYAQNSILEDSLKLKNEIPKNTKIESLLKLDEEKSRQLYIENKITKNHNLLFDAISKNIQDANVILKTGIDYKAFTTELDYAIKLKKTAIDGIIKNRNDFQTLRNITVTSIMLNELQTRLEIQLSKIKNNSIELSKIQGKIDSLTIQKSLFILPKDSLRKILYYDRYSQMYSNVNSLNKRFKDALDSISKLQITARHFKYDLQNDIIETDNIRKNEFQNLLDSDGTIFSTNSNEMSFYESFFYSLTKESIILIFFISNHFKTIVLMLLLAVVLVIYLLFLKKKYKKEGVYNTTKLSKQIFRHPVSCAVLVSFTLFNFFFTYPPFAFTALIWLVSIIALTIVNKEYFTPKEKFVWKAYVIIILLGLYDNNILTHSVKEVILILIIAFSSIAFTIYNLKKNKEILNPFFKYSLYVLITFEITSILFILIGKNYNLGKLLAINGIITVLMYYLFTTTYRLLADIINYSNYLRESNEEKLLNSNELEKISTDPKINTLFVLGWLVSIGKNSYLFQAILDPIIGFFTEPRNIGDFNYSYQSILVFFFIIIASVVIAKIVAFLTSTSINSSSGVKKNKFGSWMLFIQIAIFSIGISLAFISSGIPVDRLTIIISALGVGIGFGLQTLVNNIVSGLIIAFEKPVNINDTIEIGGQMVKMKSIGIRSSVVGTFDGADVIIPNGDLLSQHLTNWTLSNNKKRTDISIGVAYGTNLENVKSLLNEILRNHTLVLQYPEPIIWITTFNSSSIDIVIKYWVGNINFASDVKSDLIIEIDKVFRANNIEIPFPQQDIYIKQDQNKKKDENEN</sequence>
<feature type="transmembrane region" description="Helical" evidence="7">
    <location>
        <begin position="337"/>
        <end position="356"/>
    </location>
</feature>
<dbReference type="RefSeq" id="WP_089053187.1">
    <property type="nucleotide sequence ID" value="NZ_MUHA01000006.1"/>
</dbReference>
<comment type="subcellular location">
    <subcellularLocation>
        <location evidence="1">Cell membrane</location>
        <topology evidence="1">Multi-pass membrane protein</topology>
    </subcellularLocation>
</comment>
<keyword evidence="5 7" id="KW-1133">Transmembrane helix</keyword>
<dbReference type="InterPro" id="IPR010920">
    <property type="entry name" value="LSM_dom_sf"/>
</dbReference>
<dbReference type="Gene3D" id="1.10.287.1260">
    <property type="match status" value="1"/>
</dbReference>
<evidence type="ECO:0000256" key="5">
    <source>
        <dbReference type="ARBA" id="ARBA00022989"/>
    </source>
</evidence>
<evidence type="ECO:0000313" key="10">
    <source>
        <dbReference type="EMBL" id="OXB01793.1"/>
    </source>
</evidence>
<dbReference type="InterPro" id="IPR011014">
    <property type="entry name" value="MscS_channel_TM-2"/>
</dbReference>
<keyword evidence="6 7" id="KW-0472">Membrane</keyword>
<feature type="transmembrane region" description="Helical" evidence="7">
    <location>
        <begin position="416"/>
        <end position="435"/>
    </location>
</feature>
<feature type="transmembrane region" description="Helical" evidence="7">
    <location>
        <begin position="362"/>
        <end position="379"/>
    </location>
</feature>
<protein>
    <recommendedName>
        <fullName evidence="12">Mechanosensitive ion channel protein</fullName>
    </recommendedName>
</protein>
<dbReference type="InterPro" id="IPR006685">
    <property type="entry name" value="MscS_channel_2nd"/>
</dbReference>
<dbReference type="Proteomes" id="UP000198336">
    <property type="component" value="Unassembled WGS sequence"/>
</dbReference>
<evidence type="ECO:0000259" key="9">
    <source>
        <dbReference type="Pfam" id="PF21082"/>
    </source>
</evidence>
<keyword evidence="4 7" id="KW-0812">Transmembrane</keyword>
<feature type="domain" description="Mechanosensitive ion channel MscS" evidence="8">
    <location>
        <begin position="658"/>
        <end position="724"/>
    </location>
</feature>
<accession>A0A226I6H3</accession>
<dbReference type="GO" id="GO:0005886">
    <property type="term" value="C:plasma membrane"/>
    <property type="evidence" value="ECO:0007669"/>
    <property type="project" value="UniProtKB-SubCell"/>
</dbReference>
<dbReference type="InterPro" id="IPR049278">
    <property type="entry name" value="MS_channel_C"/>
</dbReference>
<feature type="transmembrane region" description="Helical" evidence="7">
    <location>
        <begin position="447"/>
        <end position="465"/>
    </location>
</feature>
<name>A0A226I6H3_9FLAO</name>
<feature type="transmembrane region" description="Helical" evidence="7">
    <location>
        <begin position="471"/>
        <end position="489"/>
    </location>
</feature>
<evidence type="ECO:0000256" key="4">
    <source>
        <dbReference type="ARBA" id="ARBA00022692"/>
    </source>
</evidence>
<gene>
    <name evidence="10" type="ORF">B0A75_04960</name>
</gene>
<dbReference type="SUPFAM" id="SSF82861">
    <property type="entry name" value="Mechanosensitive channel protein MscS (YggB), transmembrane region"/>
    <property type="match status" value="1"/>
</dbReference>
<dbReference type="InterPro" id="IPR011066">
    <property type="entry name" value="MscS_channel_C_sf"/>
</dbReference>
<dbReference type="PANTHER" id="PTHR30347">
    <property type="entry name" value="POTASSIUM CHANNEL RELATED"/>
    <property type="match status" value="1"/>
</dbReference>
<dbReference type="Gene3D" id="3.30.70.100">
    <property type="match status" value="1"/>
</dbReference>
<evidence type="ECO:0000259" key="8">
    <source>
        <dbReference type="Pfam" id="PF00924"/>
    </source>
</evidence>
<proteinExistence type="inferred from homology"/>
<organism evidence="10 11">
    <name type="scientific">Flavobacterium oncorhynchi</name>
    <dbReference type="NCBI Taxonomy" id="728056"/>
    <lineage>
        <taxon>Bacteria</taxon>
        <taxon>Pseudomonadati</taxon>
        <taxon>Bacteroidota</taxon>
        <taxon>Flavobacteriia</taxon>
        <taxon>Flavobacteriales</taxon>
        <taxon>Flavobacteriaceae</taxon>
        <taxon>Flavobacterium</taxon>
    </lineage>
</organism>
<comment type="similarity">
    <text evidence="2">Belongs to the MscS (TC 1.A.23) family.</text>
</comment>
<dbReference type="InterPro" id="IPR052702">
    <property type="entry name" value="MscS-like_channel"/>
</dbReference>
<dbReference type="SUPFAM" id="SSF50182">
    <property type="entry name" value="Sm-like ribonucleoproteins"/>
    <property type="match status" value="1"/>
</dbReference>
<evidence type="ECO:0008006" key="12">
    <source>
        <dbReference type="Google" id="ProtNLM"/>
    </source>
</evidence>
<feature type="transmembrane region" description="Helical" evidence="7">
    <location>
        <begin position="288"/>
        <end position="317"/>
    </location>
</feature>
<evidence type="ECO:0000256" key="1">
    <source>
        <dbReference type="ARBA" id="ARBA00004651"/>
    </source>
</evidence>
<evidence type="ECO:0000256" key="7">
    <source>
        <dbReference type="SAM" id="Phobius"/>
    </source>
</evidence>
<evidence type="ECO:0000256" key="3">
    <source>
        <dbReference type="ARBA" id="ARBA00022475"/>
    </source>
</evidence>
<reference evidence="10 11" key="1">
    <citation type="submission" date="2016-11" db="EMBL/GenBank/DDBJ databases">
        <title>Whole genomes of Flavobacteriaceae.</title>
        <authorList>
            <person name="Stine C."/>
            <person name="Li C."/>
            <person name="Tadesse D."/>
        </authorList>
    </citation>
    <scope>NUCLEOTIDE SEQUENCE [LARGE SCALE GENOMIC DNA]</scope>
    <source>
        <strain evidence="10 11">CCUG 59446</strain>
    </source>
</reference>
<comment type="caution">
    <text evidence="10">The sequence shown here is derived from an EMBL/GenBank/DDBJ whole genome shotgun (WGS) entry which is preliminary data.</text>
</comment>
<feature type="domain" description="Mechanosensitive ion channel MscS C-terminal" evidence="9">
    <location>
        <begin position="734"/>
        <end position="815"/>
    </location>
</feature>